<dbReference type="InterPro" id="IPR018357">
    <property type="entry name" value="Hexapep_transf_CS"/>
</dbReference>
<reference evidence="5 6" key="1">
    <citation type="submission" date="2019-08" db="EMBL/GenBank/DDBJ databases">
        <title>Parahaliea maris sp. nov., isolated from the surface seawater.</title>
        <authorList>
            <person name="Liu Y."/>
        </authorList>
    </citation>
    <scope>NUCLEOTIDE SEQUENCE [LARGE SCALE GENOMIC DNA]</scope>
    <source>
        <strain evidence="5 6">S2-26</strain>
    </source>
</reference>
<sequence length="158" mass="16680">MTYQRPTRYFNAVSLYRCYRGDPGTGFTPLRKFAEALNYFLFNCSIPAACVIGDRTYCSHRGMSVVIHPQSVIGDDCVIGTCVTLGGRGKGMEGAPRIGNNVYIATGAKILGPVSIGDNAVIGANSVVLHDVAANQTVVGIPATPLPAQPRDSSEMAA</sequence>
<dbReference type="GO" id="GO:0005737">
    <property type="term" value="C:cytoplasm"/>
    <property type="evidence" value="ECO:0007669"/>
    <property type="project" value="InterPro"/>
</dbReference>
<keyword evidence="3" id="KW-0677">Repeat</keyword>
<evidence type="ECO:0000313" key="6">
    <source>
        <dbReference type="Proteomes" id="UP000321933"/>
    </source>
</evidence>
<dbReference type="PROSITE" id="PS00101">
    <property type="entry name" value="HEXAPEP_TRANSFERASES"/>
    <property type="match status" value="1"/>
</dbReference>
<keyword evidence="4" id="KW-0012">Acyltransferase</keyword>
<accession>A0A5C8ZRM8</accession>
<proteinExistence type="inferred from homology"/>
<dbReference type="OrthoDB" id="5734913at2"/>
<dbReference type="PANTHER" id="PTHR42811">
    <property type="entry name" value="SERINE ACETYLTRANSFERASE"/>
    <property type="match status" value="1"/>
</dbReference>
<dbReference type="EMBL" id="VRYZ01000006">
    <property type="protein sequence ID" value="TXS90464.1"/>
    <property type="molecule type" value="Genomic_DNA"/>
</dbReference>
<keyword evidence="2 5" id="KW-0808">Transferase</keyword>
<dbReference type="InterPro" id="IPR001451">
    <property type="entry name" value="Hexapep"/>
</dbReference>
<dbReference type="GO" id="GO:0009001">
    <property type="term" value="F:serine O-acetyltransferase activity"/>
    <property type="evidence" value="ECO:0007669"/>
    <property type="project" value="InterPro"/>
</dbReference>
<dbReference type="Pfam" id="PF00132">
    <property type="entry name" value="Hexapep"/>
    <property type="match status" value="1"/>
</dbReference>
<evidence type="ECO:0000256" key="3">
    <source>
        <dbReference type="ARBA" id="ARBA00022737"/>
    </source>
</evidence>
<comment type="similarity">
    <text evidence="1">Belongs to the transferase hexapeptide repeat family.</text>
</comment>
<dbReference type="PIRSF" id="PIRSF000441">
    <property type="entry name" value="CysE"/>
    <property type="match status" value="1"/>
</dbReference>
<comment type="caution">
    <text evidence="5">The sequence shown here is derived from an EMBL/GenBank/DDBJ whole genome shotgun (WGS) entry which is preliminary data.</text>
</comment>
<evidence type="ECO:0000256" key="2">
    <source>
        <dbReference type="ARBA" id="ARBA00022679"/>
    </source>
</evidence>
<dbReference type="GO" id="GO:0006535">
    <property type="term" value="P:cysteine biosynthetic process from serine"/>
    <property type="evidence" value="ECO:0007669"/>
    <property type="project" value="InterPro"/>
</dbReference>
<dbReference type="SUPFAM" id="SSF51161">
    <property type="entry name" value="Trimeric LpxA-like enzymes"/>
    <property type="match status" value="1"/>
</dbReference>
<keyword evidence="6" id="KW-1185">Reference proteome</keyword>
<gene>
    <name evidence="5" type="ORF">FVW59_14070</name>
</gene>
<dbReference type="InterPro" id="IPR045304">
    <property type="entry name" value="LbH_SAT"/>
</dbReference>
<dbReference type="CDD" id="cd03354">
    <property type="entry name" value="LbH_SAT"/>
    <property type="match status" value="1"/>
</dbReference>
<evidence type="ECO:0000256" key="4">
    <source>
        <dbReference type="ARBA" id="ARBA00023315"/>
    </source>
</evidence>
<evidence type="ECO:0000313" key="5">
    <source>
        <dbReference type="EMBL" id="TXS90464.1"/>
    </source>
</evidence>
<dbReference type="RefSeq" id="WP_148064990.1">
    <property type="nucleotide sequence ID" value="NZ_VRYZ01000006.1"/>
</dbReference>
<dbReference type="InterPro" id="IPR005881">
    <property type="entry name" value="Ser_O-AcTrfase"/>
</dbReference>
<dbReference type="InterPro" id="IPR011004">
    <property type="entry name" value="Trimer_LpxA-like_sf"/>
</dbReference>
<evidence type="ECO:0000256" key="1">
    <source>
        <dbReference type="ARBA" id="ARBA00007274"/>
    </source>
</evidence>
<dbReference type="AlphaFoldDB" id="A0A5C8ZRM8"/>
<protein>
    <submittedName>
        <fullName evidence="5">Serine acetyltransferase</fullName>
    </submittedName>
</protein>
<organism evidence="5 6">
    <name type="scientific">Parahaliea aestuarii</name>
    <dbReference type="NCBI Taxonomy" id="1852021"/>
    <lineage>
        <taxon>Bacteria</taxon>
        <taxon>Pseudomonadati</taxon>
        <taxon>Pseudomonadota</taxon>
        <taxon>Gammaproteobacteria</taxon>
        <taxon>Cellvibrionales</taxon>
        <taxon>Halieaceae</taxon>
        <taxon>Parahaliea</taxon>
    </lineage>
</organism>
<dbReference type="Gene3D" id="2.160.10.10">
    <property type="entry name" value="Hexapeptide repeat proteins"/>
    <property type="match status" value="1"/>
</dbReference>
<dbReference type="Proteomes" id="UP000321933">
    <property type="component" value="Unassembled WGS sequence"/>
</dbReference>
<name>A0A5C8ZRM8_9GAMM</name>